<keyword evidence="3 9" id="KW-0436">Ligase</keyword>
<evidence type="ECO:0000256" key="5">
    <source>
        <dbReference type="ARBA" id="ARBA00022840"/>
    </source>
</evidence>
<keyword evidence="6 9" id="KW-0648">Protein biosynthesis</keyword>
<reference evidence="15 16" key="1">
    <citation type="journal article" date="2016" name="Nat. Commun.">
        <title>Thousands of microbial genomes shed light on interconnected biogeochemical processes in an aquifer system.</title>
        <authorList>
            <person name="Anantharaman K."/>
            <person name="Brown C.T."/>
            <person name="Hug L.A."/>
            <person name="Sharon I."/>
            <person name="Castelle C.J."/>
            <person name="Probst A.J."/>
            <person name="Thomas B.C."/>
            <person name="Singh A."/>
            <person name="Wilkins M.J."/>
            <person name="Karaoz U."/>
            <person name="Brodie E.L."/>
            <person name="Williams K.H."/>
            <person name="Hubbard S.S."/>
            <person name="Banfield J.F."/>
        </authorList>
    </citation>
    <scope>NUCLEOTIDE SEQUENCE [LARGE SCALE GENOMIC DNA]</scope>
</reference>
<dbReference type="EMBL" id="MHJM01000007">
    <property type="protein sequence ID" value="OGY68177.1"/>
    <property type="molecule type" value="Genomic_DNA"/>
</dbReference>
<feature type="domain" description="Leucyl-tRNA synthetase editing" evidence="14">
    <location>
        <begin position="221"/>
        <end position="405"/>
    </location>
</feature>
<dbReference type="PANTHER" id="PTHR43740:SF2">
    <property type="entry name" value="LEUCINE--TRNA LIGASE, MITOCHONDRIAL"/>
    <property type="match status" value="1"/>
</dbReference>
<dbReference type="Pfam" id="PF08264">
    <property type="entry name" value="Anticodon_1"/>
    <property type="match status" value="1"/>
</dbReference>
<feature type="short sequence motif" description="'HIGH' region" evidence="9">
    <location>
        <begin position="43"/>
        <end position="53"/>
    </location>
</feature>
<dbReference type="InterPro" id="IPR002302">
    <property type="entry name" value="Leu-tRNA-ligase"/>
</dbReference>
<dbReference type="STRING" id="1798410.A3H63_00765"/>
<dbReference type="HAMAP" id="MF_00049_B">
    <property type="entry name" value="Leu_tRNA_synth_B"/>
    <property type="match status" value="1"/>
</dbReference>
<comment type="subcellular location">
    <subcellularLocation>
        <location evidence="9">Cytoplasm</location>
    </subcellularLocation>
</comment>
<sequence length="804" mass="91617">MATSYNYKKIESKWQKIWKKEKLFEAKDSVKGKKNFYHLVMFPYPSGDLHIGHWYNFAPADMYARFKRMQGLNVLSPIGFDAFGLPAENAAIKRKIHPEKWTMGNIKTMAKQLESIGNSYDWSRLIVTCQPEYYKWNQWLFLKLFEKGLAYRKKAAANWCPSCKTVLANEQVIDGYCERCQTAVVQKEIDQWLLKITDYAERLLEDLEVLDWPERTKIMQRNWIGRSEGAEIEFPVLSSNLKVKVFTTRADTLPGATYIVLAPEHPLVTVLEERILNKNSVREYIEQARHKTERDRISENKSKTGVEVKGITVLNPFTEKEIPIWISDYVIMGYGTGAIMAVPAHDKRDFAFAQEFKLPIIQSVSKDGTLKETISEPYLEDGVMVNAGDLDKLPNHIAKDRVVETVGGKKKINYKLRDWLISRQRYWGTPIPIVYCDGCGIVPVPETDLPVVLPRVKDFTPDDSGRSPLAKSKKFLTATCPKCGGTAQRETDTMDTFVDSSWYFIRYADPNNDAVFADDKKIKSWLPVQMYIGGAEHTVLHLLYSRFFTKFLNDRGYVDFKEPFSALRHQGIILGPDGQKMSKSRGNVVDPDSLVSEFGSDSVRMYLAFMSEYHQGGSWHPTGIMGVHRFLQRVWAIFSSVSFNESQIVPDAMRRSLHKTIKKVGDDIAVFKFNTAIAALMILLNELEKNKEAINKTIAEDFIKILAPFAPHITEELWRQFGNQESVHLAAWPEYDVQAITEAEIELVVQINGVVRDKVVIGRSLDQSAAEAIVLNLEKIKAALSGKKPKKVIFVPGRLINLVV</sequence>
<dbReference type="SUPFAM" id="SSF52374">
    <property type="entry name" value="Nucleotidylyl transferase"/>
    <property type="match status" value="1"/>
</dbReference>
<evidence type="ECO:0000313" key="16">
    <source>
        <dbReference type="Proteomes" id="UP000176284"/>
    </source>
</evidence>
<dbReference type="GO" id="GO:0005524">
    <property type="term" value="F:ATP binding"/>
    <property type="evidence" value="ECO:0007669"/>
    <property type="project" value="UniProtKB-UniRule"/>
</dbReference>
<dbReference type="Proteomes" id="UP000176284">
    <property type="component" value="Unassembled WGS sequence"/>
</dbReference>
<evidence type="ECO:0000256" key="3">
    <source>
        <dbReference type="ARBA" id="ARBA00022598"/>
    </source>
</evidence>
<dbReference type="InterPro" id="IPR002300">
    <property type="entry name" value="aa-tRNA-synth_Ia"/>
</dbReference>
<keyword evidence="5 9" id="KW-0067">ATP-binding</keyword>
<dbReference type="CDD" id="cd00812">
    <property type="entry name" value="LeuRS_core"/>
    <property type="match status" value="1"/>
</dbReference>
<dbReference type="FunFam" id="3.40.50.620:FF:000003">
    <property type="entry name" value="Leucine--tRNA ligase"/>
    <property type="match status" value="1"/>
</dbReference>
<evidence type="ECO:0000259" key="11">
    <source>
        <dbReference type="Pfam" id="PF00133"/>
    </source>
</evidence>
<dbReference type="EC" id="6.1.1.4" evidence="9"/>
<organism evidence="15 16">
    <name type="scientific">Candidatus Harrisonbacteria bacterium RIFCSPLOWO2_02_FULL_45_10c</name>
    <dbReference type="NCBI Taxonomy" id="1798410"/>
    <lineage>
        <taxon>Bacteria</taxon>
        <taxon>Candidatus Harrisoniibacteriota</taxon>
    </lineage>
</organism>
<gene>
    <name evidence="9" type="primary">leuS</name>
    <name evidence="15" type="ORF">A3H63_00765</name>
</gene>
<feature type="domain" description="Methionyl/Valyl/Leucyl/Isoleucyl-tRNA synthetase anticodon-binding" evidence="12">
    <location>
        <begin position="653"/>
        <end position="768"/>
    </location>
</feature>
<evidence type="ECO:0000256" key="8">
    <source>
        <dbReference type="ARBA" id="ARBA00047469"/>
    </source>
</evidence>
<evidence type="ECO:0000256" key="2">
    <source>
        <dbReference type="ARBA" id="ARBA00022490"/>
    </source>
</evidence>
<dbReference type="Pfam" id="PF00133">
    <property type="entry name" value="tRNA-synt_1"/>
    <property type="match status" value="1"/>
</dbReference>
<proteinExistence type="inferred from homology"/>
<feature type="short sequence motif" description="'KMSKS' region" evidence="9">
    <location>
        <begin position="580"/>
        <end position="584"/>
    </location>
</feature>
<evidence type="ECO:0000256" key="7">
    <source>
        <dbReference type="ARBA" id="ARBA00023146"/>
    </source>
</evidence>
<dbReference type="InterPro" id="IPR015413">
    <property type="entry name" value="Methionyl/Leucyl_tRNA_Synth"/>
</dbReference>
<keyword evidence="7 9" id="KW-0030">Aminoacyl-tRNA synthetase</keyword>
<dbReference type="NCBIfam" id="TIGR00396">
    <property type="entry name" value="leuS_bact"/>
    <property type="match status" value="1"/>
</dbReference>
<dbReference type="InterPro" id="IPR014729">
    <property type="entry name" value="Rossmann-like_a/b/a_fold"/>
</dbReference>
<dbReference type="GO" id="GO:0002161">
    <property type="term" value="F:aminoacyl-tRNA deacylase activity"/>
    <property type="evidence" value="ECO:0007669"/>
    <property type="project" value="InterPro"/>
</dbReference>
<feature type="domain" description="Methionyl/Leucyl tRNA synthetase" evidence="13">
    <location>
        <begin position="42"/>
        <end position="183"/>
    </location>
</feature>
<keyword evidence="4 9" id="KW-0547">Nucleotide-binding</keyword>
<evidence type="ECO:0000313" key="15">
    <source>
        <dbReference type="EMBL" id="OGY68177.1"/>
    </source>
</evidence>
<dbReference type="PANTHER" id="PTHR43740">
    <property type="entry name" value="LEUCYL-TRNA SYNTHETASE"/>
    <property type="match status" value="1"/>
</dbReference>
<name>A0A1G1ZWD1_9BACT</name>
<protein>
    <recommendedName>
        <fullName evidence="9">Leucine--tRNA ligase</fullName>
        <ecNumber evidence="9">6.1.1.4</ecNumber>
    </recommendedName>
    <alternativeName>
        <fullName evidence="9">Leucyl-tRNA synthetase</fullName>
        <shortName evidence="9">LeuRS</shortName>
    </alternativeName>
</protein>
<dbReference type="AlphaFoldDB" id="A0A1G1ZWD1"/>
<dbReference type="Pfam" id="PF13603">
    <property type="entry name" value="tRNA-synt_1_2"/>
    <property type="match status" value="1"/>
</dbReference>
<evidence type="ECO:0000256" key="4">
    <source>
        <dbReference type="ARBA" id="ARBA00022741"/>
    </source>
</evidence>
<evidence type="ECO:0000256" key="1">
    <source>
        <dbReference type="ARBA" id="ARBA00005594"/>
    </source>
</evidence>
<evidence type="ECO:0000259" key="12">
    <source>
        <dbReference type="Pfam" id="PF08264"/>
    </source>
</evidence>
<dbReference type="Pfam" id="PF09334">
    <property type="entry name" value="tRNA-synt_1g"/>
    <property type="match status" value="1"/>
</dbReference>
<comment type="caution">
    <text evidence="15">The sequence shown here is derived from an EMBL/GenBank/DDBJ whole genome shotgun (WGS) entry which is preliminary data.</text>
</comment>
<dbReference type="Gene3D" id="3.40.50.620">
    <property type="entry name" value="HUPs"/>
    <property type="match status" value="2"/>
</dbReference>
<keyword evidence="2 9" id="KW-0963">Cytoplasm</keyword>
<dbReference type="InterPro" id="IPR009080">
    <property type="entry name" value="tRNAsynth_Ia_anticodon-bd"/>
</dbReference>
<dbReference type="FunFam" id="3.40.50.620:FF:000056">
    <property type="entry name" value="Leucine--tRNA ligase"/>
    <property type="match status" value="1"/>
</dbReference>
<dbReference type="PRINTS" id="PR00985">
    <property type="entry name" value="TRNASYNTHLEU"/>
</dbReference>
<dbReference type="GO" id="GO:0004823">
    <property type="term" value="F:leucine-tRNA ligase activity"/>
    <property type="evidence" value="ECO:0007669"/>
    <property type="project" value="UniProtKB-UniRule"/>
</dbReference>
<dbReference type="GO" id="GO:0006429">
    <property type="term" value="P:leucyl-tRNA aminoacylation"/>
    <property type="evidence" value="ECO:0007669"/>
    <property type="project" value="UniProtKB-UniRule"/>
</dbReference>
<dbReference type="InterPro" id="IPR025709">
    <property type="entry name" value="Leu_tRNA-synth_edit"/>
</dbReference>
<dbReference type="InterPro" id="IPR009008">
    <property type="entry name" value="Val/Leu/Ile-tRNA-synth_edit"/>
</dbReference>
<evidence type="ECO:0000256" key="6">
    <source>
        <dbReference type="ARBA" id="ARBA00022917"/>
    </source>
</evidence>
<evidence type="ECO:0000256" key="9">
    <source>
        <dbReference type="HAMAP-Rule" id="MF_00049"/>
    </source>
</evidence>
<accession>A0A1G1ZWD1</accession>
<dbReference type="SUPFAM" id="SSF50677">
    <property type="entry name" value="ValRS/IleRS/LeuRS editing domain"/>
    <property type="match status" value="1"/>
</dbReference>
<dbReference type="SUPFAM" id="SSF47323">
    <property type="entry name" value="Anticodon-binding domain of a subclass of class I aminoacyl-tRNA synthetases"/>
    <property type="match status" value="1"/>
</dbReference>
<evidence type="ECO:0000256" key="10">
    <source>
        <dbReference type="RuleBase" id="RU363039"/>
    </source>
</evidence>
<dbReference type="GO" id="GO:0005829">
    <property type="term" value="C:cytosol"/>
    <property type="evidence" value="ECO:0007669"/>
    <property type="project" value="TreeGrafter"/>
</dbReference>
<dbReference type="Gene3D" id="1.10.730.10">
    <property type="entry name" value="Isoleucyl-tRNA Synthetase, Domain 1"/>
    <property type="match status" value="1"/>
</dbReference>
<feature type="binding site" evidence="9">
    <location>
        <position position="583"/>
    </location>
    <ligand>
        <name>ATP</name>
        <dbReference type="ChEBI" id="CHEBI:30616"/>
    </ligand>
</feature>
<comment type="similarity">
    <text evidence="1 9 10">Belongs to the class-I aminoacyl-tRNA synthetase family.</text>
</comment>
<comment type="catalytic activity">
    <reaction evidence="8 9">
        <text>tRNA(Leu) + L-leucine + ATP = L-leucyl-tRNA(Leu) + AMP + diphosphate</text>
        <dbReference type="Rhea" id="RHEA:11688"/>
        <dbReference type="Rhea" id="RHEA-COMP:9613"/>
        <dbReference type="Rhea" id="RHEA-COMP:9622"/>
        <dbReference type="ChEBI" id="CHEBI:30616"/>
        <dbReference type="ChEBI" id="CHEBI:33019"/>
        <dbReference type="ChEBI" id="CHEBI:57427"/>
        <dbReference type="ChEBI" id="CHEBI:78442"/>
        <dbReference type="ChEBI" id="CHEBI:78494"/>
        <dbReference type="ChEBI" id="CHEBI:456215"/>
        <dbReference type="EC" id="6.1.1.4"/>
    </reaction>
</comment>
<evidence type="ECO:0000259" key="13">
    <source>
        <dbReference type="Pfam" id="PF09334"/>
    </source>
</evidence>
<dbReference type="InterPro" id="IPR013155">
    <property type="entry name" value="M/V/L/I-tRNA-synth_anticd-bd"/>
</dbReference>
<dbReference type="FunFam" id="1.10.730.10:FF:000002">
    <property type="entry name" value="Leucine--tRNA ligase"/>
    <property type="match status" value="1"/>
</dbReference>
<dbReference type="CDD" id="cd07958">
    <property type="entry name" value="Anticodon_Ia_Leu_BEm"/>
    <property type="match status" value="1"/>
</dbReference>
<evidence type="ECO:0000259" key="14">
    <source>
        <dbReference type="Pfam" id="PF13603"/>
    </source>
</evidence>
<feature type="domain" description="Aminoacyl-tRNA synthetase class Ia" evidence="11">
    <location>
        <begin position="416"/>
        <end position="615"/>
    </location>
</feature>